<proteinExistence type="predicted"/>
<sequence length="263" mass="30568">MKIIMPNYILDFTFCFFVISNFTFACNVNNDDSLHSALYDGNGYVTFHKKMLDGINKEDDNYEILLKYIDCNAANESNIGVLSYYNSAGKVNSAFIINQTEDGNRKLYIIHTTKLQWHDGEPYGYESEFYEVSVFKRLDDTYLFDDKESRYFGRGADLFNIKPISQDVIYNYPYKSKDNILTSLKTSFYQKYMSSVNFSAKINKKTFLYKEPEVSTKTKSYLIMADVVKVIDVNSGWVHLNYHNVNKGIVIDGWVEQKDINQN</sequence>
<dbReference type="RefSeq" id="WP_114986920.1">
    <property type="nucleotide sequence ID" value="NZ_BRLJ01000007.1"/>
</dbReference>
<keyword evidence="3" id="KW-1185">Reference proteome</keyword>
<evidence type="ECO:0008006" key="4">
    <source>
        <dbReference type="Google" id="ProtNLM"/>
    </source>
</evidence>
<evidence type="ECO:0000256" key="1">
    <source>
        <dbReference type="SAM" id="SignalP"/>
    </source>
</evidence>
<organism evidence="2 3">
    <name type="scientific">Pragia fontium</name>
    <dbReference type="NCBI Taxonomy" id="82985"/>
    <lineage>
        <taxon>Bacteria</taxon>
        <taxon>Pseudomonadati</taxon>
        <taxon>Pseudomonadota</taxon>
        <taxon>Gammaproteobacteria</taxon>
        <taxon>Enterobacterales</taxon>
        <taxon>Budviciaceae</taxon>
        <taxon>Pragia</taxon>
    </lineage>
</organism>
<evidence type="ECO:0000313" key="3">
    <source>
        <dbReference type="Proteomes" id="UP001059610"/>
    </source>
</evidence>
<comment type="caution">
    <text evidence="2">The sequence shown here is derived from an EMBL/GenBank/DDBJ whole genome shotgun (WGS) entry which is preliminary data.</text>
</comment>
<dbReference type="EMBL" id="BRLJ01000007">
    <property type="protein sequence ID" value="GKX63897.1"/>
    <property type="molecule type" value="Genomic_DNA"/>
</dbReference>
<evidence type="ECO:0000313" key="2">
    <source>
        <dbReference type="EMBL" id="GKX63897.1"/>
    </source>
</evidence>
<dbReference type="Proteomes" id="UP001059610">
    <property type="component" value="Unassembled WGS sequence"/>
</dbReference>
<name>A0ABQ5LLW9_9GAMM</name>
<dbReference type="PROSITE" id="PS51257">
    <property type="entry name" value="PROKAR_LIPOPROTEIN"/>
    <property type="match status" value="1"/>
</dbReference>
<reference evidence="2" key="1">
    <citation type="submission" date="2022-06" db="EMBL/GenBank/DDBJ databases">
        <title>Draft genome sequences of Pragia fontium str. JCM24417.</title>
        <authorList>
            <person name="Wakabayashi Y."/>
            <person name="Kojima K."/>
        </authorList>
    </citation>
    <scope>NUCLEOTIDE SEQUENCE</scope>
    <source>
        <strain evidence="2">JCM 24417</strain>
    </source>
</reference>
<keyword evidence="1" id="KW-0732">Signal</keyword>
<accession>A0ABQ5LLW9</accession>
<feature type="chain" id="PRO_5046658704" description="SH3 domain-containing protein" evidence="1">
    <location>
        <begin position="26"/>
        <end position="263"/>
    </location>
</feature>
<protein>
    <recommendedName>
        <fullName evidence="4">SH3 domain-containing protein</fullName>
    </recommendedName>
</protein>
<gene>
    <name evidence="2" type="ORF">SOASR032_24660</name>
</gene>
<feature type="signal peptide" evidence="1">
    <location>
        <begin position="1"/>
        <end position="25"/>
    </location>
</feature>